<evidence type="ECO:0000313" key="1">
    <source>
        <dbReference type="EMBL" id="RXH83828.1"/>
    </source>
</evidence>
<dbReference type="AlphaFoldDB" id="A0A498IJT6"/>
<dbReference type="SUPFAM" id="SSF75217">
    <property type="entry name" value="alpha/beta knot"/>
    <property type="match status" value="1"/>
</dbReference>
<protein>
    <submittedName>
        <fullName evidence="1">Uncharacterized protein</fullName>
    </submittedName>
</protein>
<dbReference type="InterPro" id="IPR029026">
    <property type="entry name" value="tRNA_m1G_MTases_N"/>
</dbReference>
<dbReference type="EMBL" id="RDQH01000337">
    <property type="protein sequence ID" value="RXH83828.1"/>
    <property type="molecule type" value="Genomic_DNA"/>
</dbReference>
<keyword evidence="2" id="KW-1185">Reference proteome</keyword>
<dbReference type="Gene3D" id="3.40.1280.10">
    <property type="match status" value="1"/>
</dbReference>
<name>A0A498IJT6_MALDO</name>
<sequence length="137" mass="15521">MLERSYLPVSQVELLTKKCIRTEDTNEVLMHVIEEPVTRHLPVKLLLIIIGIYVGLSDCLENKEYADDFISVSNYQMGRERQHSIDLRGNGVDDRYACLSHTSCFASHILIQNEADMDNTPTQLRPQAVPISLSSGF</sequence>
<gene>
    <name evidence="1" type="ORF">DVH24_009263</name>
</gene>
<dbReference type="Proteomes" id="UP000290289">
    <property type="component" value="Chromosome 11"/>
</dbReference>
<accession>A0A498IJT6</accession>
<evidence type="ECO:0000313" key="2">
    <source>
        <dbReference type="Proteomes" id="UP000290289"/>
    </source>
</evidence>
<dbReference type="InterPro" id="IPR029028">
    <property type="entry name" value="Alpha/beta_knot_MTases"/>
</dbReference>
<organism evidence="1 2">
    <name type="scientific">Malus domestica</name>
    <name type="common">Apple</name>
    <name type="synonym">Pyrus malus</name>
    <dbReference type="NCBI Taxonomy" id="3750"/>
    <lineage>
        <taxon>Eukaryota</taxon>
        <taxon>Viridiplantae</taxon>
        <taxon>Streptophyta</taxon>
        <taxon>Embryophyta</taxon>
        <taxon>Tracheophyta</taxon>
        <taxon>Spermatophyta</taxon>
        <taxon>Magnoliopsida</taxon>
        <taxon>eudicotyledons</taxon>
        <taxon>Gunneridae</taxon>
        <taxon>Pentapetalae</taxon>
        <taxon>rosids</taxon>
        <taxon>fabids</taxon>
        <taxon>Rosales</taxon>
        <taxon>Rosaceae</taxon>
        <taxon>Amygdaloideae</taxon>
        <taxon>Maleae</taxon>
        <taxon>Malus</taxon>
    </lineage>
</organism>
<comment type="caution">
    <text evidence="1">The sequence shown here is derived from an EMBL/GenBank/DDBJ whole genome shotgun (WGS) entry which is preliminary data.</text>
</comment>
<proteinExistence type="predicted"/>
<reference evidence="1 2" key="1">
    <citation type="submission" date="2018-10" db="EMBL/GenBank/DDBJ databases">
        <title>A high-quality apple genome assembly.</title>
        <authorList>
            <person name="Hu J."/>
        </authorList>
    </citation>
    <scope>NUCLEOTIDE SEQUENCE [LARGE SCALE GENOMIC DNA]</scope>
    <source>
        <strain evidence="2">cv. HFTH1</strain>
        <tissue evidence="1">Young leaf</tissue>
    </source>
</reference>